<dbReference type="EMBL" id="CP002955">
    <property type="protein sequence ID" value="AEL27757.1"/>
    <property type="molecule type" value="Genomic_DNA"/>
</dbReference>
<dbReference type="SMART" id="SM00567">
    <property type="entry name" value="EZ_HEAT"/>
    <property type="match status" value="2"/>
</dbReference>
<dbReference type="Gene3D" id="2.120.10.30">
    <property type="entry name" value="TolB, C-terminal domain"/>
    <property type="match status" value="1"/>
</dbReference>
<evidence type="ECO:0000256" key="2">
    <source>
        <dbReference type="ARBA" id="ARBA00022723"/>
    </source>
</evidence>
<dbReference type="InterPro" id="IPR013428">
    <property type="entry name" value="Membrane-bound_put_N"/>
</dbReference>
<feature type="domain" description="Cytochrome c" evidence="5">
    <location>
        <begin position="894"/>
        <end position="1029"/>
    </location>
</feature>
<dbReference type="Gene3D" id="1.10.760.10">
    <property type="entry name" value="Cytochrome c-like domain"/>
    <property type="match status" value="1"/>
</dbReference>
<dbReference type="PROSITE" id="PS51007">
    <property type="entry name" value="CYTC"/>
    <property type="match status" value="1"/>
</dbReference>
<gene>
    <name evidence="6" type="ordered locus">Cycma_4049</name>
</gene>
<dbReference type="SUPFAM" id="SSF63829">
    <property type="entry name" value="Calcium-dependent phosphotriesterase"/>
    <property type="match status" value="1"/>
</dbReference>
<dbReference type="SUPFAM" id="SSF48371">
    <property type="entry name" value="ARM repeat"/>
    <property type="match status" value="2"/>
</dbReference>
<proteinExistence type="predicted"/>
<dbReference type="InterPro" id="IPR055557">
    <property type="entry name" value="DUF7133"/>
</dbReference>
<dbReference type="InterPro" id="IPR011989">
    <property type="entry name" value="ARM-like"/>
</dbReference>
<dbReference type="GO" id="GO:0046872">
    <property type="term" value="F:metal ion binding"/>
    <property type="evidence" value="ECO:0007669"/>
    <property type="project" value="UniProtKB-KW"/>
</dbReference>
<dbReference type="InterPro" id="IPR004155">
    <property type="entry name" value="PBS_lyase_HEAT"/>
</dbReference>
<dbReference type="Pfam" id="PF23500">
    <property type="entry name" value="DUF7133"/>
    <property type="match status" value="1"/>
</dbReference>
<dbReference type="InterPro" id="IPR009056">
    <property type="entry name" value="Cyt_c-like_dom"/>
</dbReference>
<dbReference type="GO" id="GO:0009055">
    <property type="term" value="F:electron transfer activity"/>
    <property type="evidence" value="ECO:0007669"/>
    <property type="project" value="InterPro"/>
</dbReference>
<dbReference type="SUPFAM" id="SSF46626">
    <property type="entry name" value="Cytochrome c"/>
    <property type="match status" value="1"/>
</dbReference>
<dbReference type="AlphaFoldDB" id="G0J7Q9"/>
<dbReference type="OrthoDB" id="9808161at2"/>
<evidence type="ECO:0000313" key="6">
    <source>
        <dbReference type="EMBL" id="AEL27757.1"/>
    </source>
</evidence>
<protein>
    <submittedName>
        <fullName evidence="6">Heme-binding protein</fullName>
    </submittedName>
</protein>
<dbReference type="InterPro" id="IPR016024">
    <property type="entry name" value="ARM-type_fold"/>
</dbReference>
<dbReference type="eggNOG" id="COG2133">
    <property type="taxonomic scope" value="Bacteria"/>
</dbReference>
<dbReference type="Proteomes" id="UP000001635">
    <property type="component" value="Chromosome"/>
</dbReference>
<dbReference type="eggNOG" id="COG2010">
    <property type="taxonomic scope" value="Bacteria"/>
</dbReference>
<dbReference type="InterPro" id="IPR036909">
    <property type="entry name" value="Cyt_c-like_dom_sf"/>
</dbReference>
<dbReference type="InterPro" id="IPR013427">
    <property type="entry name" value="Haem-bd_dom_put"/>
</dbReference>
<organism evidence="6 7">
    <name type="scientific">Cyclobacterium marinum (strain ATCC 25205 / DSM 745 / LMG 13164 / NCIMB 1802)</name>
    <name type="common">Flectobacillus marinus</name>
    <dbReference type="NCBI Taxonomy" id="880070"/>
    <lineage>
        <taxon>Bacteria</taxon>
        <taxon>Pseudomonadati</taxon>
        <taxon>Bacteroidota</taxon>
        <taxon>Cytophagia</taxon>
        <taxon>Cytophagales</taxon>
        <taxon>Cyclobacteriaceae</taxon>
        <taxon>Cyclobacterium</taxon>
    </lineage>
</organism>
<dbReference type="PANTHER" id="PTHR33546:SF1">
    <property type="entry name" value="LARGE, MULTIFUNCTIONAL SECRETED PROTEIN"/>
    <property type="match status" value="1"/>
</dbReference>
<dbReference type="NCBIfam" id="TIGR02603">
    <property type="entry name" value="CxxCH_TIGR02603"/>
    <property type="match status" value="1"/>
</dbReference>
<dbReference type="InterPro" id="IPR011042">
    <property type="entry name" value="6-blade_b-propeller_TolB-like"/>
</dbReference>
<keyword evidence="2 4" id="KW-0479">Metal-binding</keyword>
<dbReference type="GO" id="GO:0020037">
    <property type="term" value="F:heme binding"/>
    <property type="evidence" value="ECO:0007669"/>
    <property type="project" value="InterPro"/>
</dbReference>
<keyword evidence="7" id="KW-1185">Reference proteome</keyword>
<name>G0J7Q9_CYCMS</name>
<evidence type="ECO:0000256" key="3">
    <source>
        <dbReference type="ARBA" id="ARBA00023004"/>
    </source>
</evidence>
<dbReference type="RefSeq" id="WP_014022041.1">
    <property type="nucleotide sequence ID" value="NC_015914.1"/>
</dbReference>
<evidence type="ECO:0000259" key="5">
    <source>
        <dbReference type="PROSITE" id="PS51007"/>
    </source>
</evidence>
<dbReference type="eggNOG" id="COG1413">
    <property type="taxonomic scope" value="Bacteria"/>
</dbReference>
<evidence type="ECO:0000313" key="7">
    <source>
        <dbReference type="Proteomes" id="UP000001635"/>
    </source>
</evidence>
<dbReference type="HOGENOM" id="CLU_004500_0_0_10"/>
<accession>G0J7Q9</accession>
<keyword evidence="3 4" id="KW-0408">Iron</keyword>
<dbReference type="STRING" id="880070.Cycma_4049"/>
<dbReference type="PANTHER" id="PTHR33546">
    <property type="entry name" value="LARGE, MULTIFUNCTIONAL SECRETED PROTEIN-RELATED"/>
    <property type="match status" value="1"/>
</dbReference>
<dbReference type="Gene3D" id="1.25.10.10">
    <property type="entry name" value="Leucine-rich Repeat Variant"/>
    <property type="match status" value="2"/>
</dbReference>
<evidence type="ECO:0000256" key="4">
    <source>
        <dbReference type="PROSITE-ProRule" id="PRU00433"/>
    </source>
</evidence>
<dbReference type="KEGG" id="cmr:Cycma_4049"/>
<evidence type="ECO:0000256" key="1">
    <source>
        <dbReference type="ARBA" id="ARBA00022617"/>
    </source>
</evidence>
<dbReference type="Pfam" id="PF13646">
    <property type="entry name" value="HEAT_2"/>
    <property type="match status" value="1"/>
</dbReference>
<keyword evidence="1 4" id="KW-0349">Heme</keyword>
<reference evidence="7" key="1">
    <citation type="submission" date="2011-07" db="EMBL/GenBank/DDBJ databases">
        <title>The complete genome of Cyclobacterium marinum DSM 745.</title>
        <authorList>
            <person name="Lucas S."/>
            <person name="Han J."/>
            <person name="Lapidus A."/>
            <person name="Bruce D."/>
            <person name="Goodwin L."/>
            <person name="Pitluck S."/>
            <person name="Peters L."/>
            <person name="Kyrpides N."/>
            <person name="Mavromatis K."/>
            <person name="Ivanova N."/>
            <person name="Ovchinnikova G."/>
            <person name="Chertkov O."/>
            <person name="Detter J.C."/>
            <person name="Tapia R."/>
            <person name="Han C."/>
            <person name="Land M."/>
            <person name="Hauser L."/>
            <person name="Markowitz V."/>
            <person name="Cheng J.-F."/>
            <person name="Hugenholtz P."/>
            <person name="Woyke T."/>
            <person name="Wu D."/>
            <person name="Tindall B."/>
            <person name="Schuetze A."/>
            <person name="Brambilla E."/>
            <person name="Klenk H.-P."/>
            <person name="Eisen J.A."/>
        </authorList>
    </citation>
    <scope>NUCLEOTIDE SEQUENCE [LARGE SCALE GENOMIC DNA]</scope>
    <source>
        <strain evidence="7">ATCC 25205 / DSM 745 / LMG 13164 / NCIMB 1802</strain>
    </source>
</reference>
<sequence length="1037" mass="115037">MQKITFKNKIWMGLIAFAATLVFLSTLDIWEGASRQLPGIQVPEGFEIEEAILPGLVQYPMFGVFDDRGRLFVMESSGHTEGTEEILKEPNFQILLLTDANLDGIFDHKTVYVDNLPFPMGGAFVDGSLIVSASPDLIKFTDNDGDGIAEEKEVLLTGWTLNHNAAILSGPFMGPDGWLYMADARRGFDIQSKEFVNFKGKGARIWRCLPNGTQLQSFAGGGFDNSIELAFTPSGDVLGTMTYFTDPQGGYRDALMHWVEDGVYPKHNAVIAEDNLVRTGSLMPVMHKIARVSPSGLMRYEGDIWGNDYEGNLFHAEFNTGRIVKTVLSASRASYEADSEHFMTSSLSDFHPTDVLQEPDGNLLVVNTGGWFISGCPLSRTAKPEVPGGIFRIRKKKIDPEKDPWGNKIAWESLSVPELVGLLEDTRWKVSEKAGEYLLKQPLAAIPYLVNVLATHPDEAIRTKAVFLLFRTQNPRAWNQLVLGLKDKSDQVKIATARVVGMAEVISAKKELIQLLDKQPNLALARQVAVALGQIGDPEATTPLLKLMKTNGADRFISHAVIFALIQMENEDLLLEELKNGNFNKAALIALDQKQSPLLKENLVQNYLSNSDSTVRGTALWVLENHSDWEVAFTNYLKYFFKEGNGRMSELEAILPTFIDEQAVQNYLASVLDRTTITEEEKLKVLQSLEKSPPKELLPALKGSLFQLLNSSQKVTQKAVINLAVLLKEKTFIPAFNKILTETKKDASLKLAVYNGLVNLGESLSTNDLKWVAEQLLVEGRQALHGEAINILRNLDLNIQDLSWLLQEILPKSASGDVSYLLELFDDVEDVNILVKLEEKLLDRQEVWANLSIHQLELIFGKSKAGKTLIDSLEARQEERITELEELAEGLVRGDVDRGRAIFYGVGACSTCHAVSGKGETFGPDLTNIGEIRSKHDILEAMLFPGVSFAREYETVTIQTEGQKYIGIIKGFENGRYELAVGPGSLVTVDEKDIISLEEANQSLMPAGLIGNLSNQEISDLMHYLQSLPDGIYTRNN</sequence>
<dbReference type="NCBIfam" id="TIGR02604">
    <property type="entry name" value="Piru_Ver_Nterm"/>
    <property type="match status" value="1"/>
</dbReference>